<comment type="caution">
    <text evidence="7">The sequence shown here is derived from an EMBL/GenBank/DDBJ whole genome shotgun (WGS) entry which is preliminary data.</text>
</comment>
<gene>
    <name evidence="7" type="ORF">V9T40_012282</name>
</gene>
<accession>A0AAN9T8K8</accession>
<feature type="region of interest" description="Disordered" evidence="6">
    <location>
        <begin position="162"/>
        <end position="193"/>
    </location>
</feature>
<comment type="subcellular location">
    <subcellularLocation>
        <location evidence="1">Nucleus</location>
        <location evidence="1">Nucleolus</location>
    </subcellularLocation>
</comment>
<organism evidence="7 8">
    <name type="scientific">Parthenolecanium corni</name>
    <dbReference type="NCBI Taxonomy" id="536013"/>
    <lineage>
        <taxon>Eukaryota</taxon>
        <taxon>Metazoa</taxon>
        <taxon>Ecdysozoa</taxon>
        <taxon>Arthropoda</taxon>
        <taxon>Hexapoda</taxon>
        <taxon>Insecta</taxon>
        <taxon>Pterygota</taxon>
        <taxon>Neoptera</taxon>
        <taxon>Paraneoptera</taxon>
        <taxon>Hemiptera</taxon>
        <taxon>Sternorrhyncha</taxon>
        <taxon>Coccoidea</taxon>
        <taxon>Coccidae</taxon>
        <taxon>Parthenolecanium</taxon>
    </lineage>
</organism>
<sequence>MGSRKKLVLRFDEDARRDFLSGFHKRKQERKKKAQQKFEADLKEAKKLIKAKARETYQKYLNAYKPILNDSCSHEEQYELPHHSVKVQELFDEDIVKENNWIGPNRGLHMEEKFLSKETNVDSDVDNETDGIPLTSVKEIKKLINKQSLNIMQCSKAFKKKNRLERLKSKKRAARKKHNLEKERKKLKGRKRK</sequence>
<dbReference type="GO" id="GO:0005730">
    <property type="term" value="C:nucleolus"/>
    <property type="evidence" value="ECO:0007669"/>
    <property type="project" value="UniProtKB-SubCell"/>
</dbReference>
<dbReference type="GO" id="GO:0019843">
    <property type="term" value="F:rRNA binding"/>
    <property type="evidence" value="ECO:0007669"/>
    <property type="project" value="TreeGrafter"/>
</dbReference>
<keyword evidence="8" id="KW-1185">Reference proteome</keyword>
<evidence type="ECO:0000313" key="8">
    <source>
        <dbReference type="Proteomes" id="UP001367676"/>
    </source>
</evidence>
<evidence type="ECO:0000256" key="1">
    <source>
        <dbReference type="ARBA" id="ARBA00004604"/>
    </source>
</evidence>
<dbReference type="PANTHER" id="PTHR14577">
    <property type="entry name" value="NUCLEOLAR PROTEIN 12"/>
    <property type="match status" value="1"/>
</dbReference>
<evidence type="ECO:0000313" key="7">
    <source>
        <dbReference type="EMBL" id="KAK7575996.1"/>
    </source>
</evidence>
<evidence type="ECO:0000256" key="5">
    <source>
        <dbReference type="ARBA" id="ARBA00023242"/>
    </source>
</evidence>
<dbReference type="Pfam" id="PF09805">
    <property type="entry name" value="Nop25"/>
    <property type="match status" value="1"/>
</dbReference>
<dbReference type="EMBL" id="JBBCAQ010000036">
    <property type="protein sequence ID" value="KAK7575996.1"/>
    <property type="molecule type" value="Genomic_DNA"/>
</dbReference>
<proteinExistence type="inferred from homology"/>
<keyword evidence="4" id="KW-0175">Coiled coil</keyword>
<evidence type="ECO:0000256" key="2">
    <source>
        <dbReference type="ARBA" id="ARBA00007175"/>
    </source>
</evidence>
<evidence type="ECO:0000256" key="4">
    <source>
        <dbReference type="ARBA" id="ARBA00023054"/>
    </source>
</evidence>
<protein>
    <recommendedName>
        <fullName evidence="3">Nucleolar protein 12</fullName>
    </recommendedName>
</protein>
<keyword evidence="5" id="KW-0539">Nucleus</keyword>
<evidence type="ECO:0000256" key="6">
    <source>
        <dbReference type="SAM" id="MobiDB-lite"/>
    </source>
</evidence>
<dbReference type="Proteomes" id="UP001367676">
    <property type="component" value="Unassembled WGS sequence"/>
</dbReference>
<dbReference type="InterPro" id="IPR019186">
    <property type="entry name" value="Nucleolar_protein_12"/>
</dbReference>
<comment type="similarity">
    <text evidence="2">Belongs to the RRP17 family.</text>
</comment>
<evidence type="ECO:0000256" key="3">
    <source>
        <dbReference type="ARBA" id="ARBA00015520"/>
    </source>
</evidence>
<name>A0AAN9T8K8_9HEMI</name>
<dbReference type="PANTHER" id="PTHR14577:SF0">
    <property type="entry name" value="NUCLEOLAR PROTEIN 12"/>
    <property type="match status" value="1"/>
</dbReference>
<dbReference type="AlphaFoldDB" id="A0AAN9T8K8"/>
<reference evidence="7 8" key="1">
    <citation type="submission" date="2024-03" db="EMBL/GenBank/DDBJ databases">
        <title>Adaptation during the transition from Ophiocordyceps entomopathogen to insect associate is accompanied by gene loss and intensified selection.</title>
        <authorList>
            <person name="Ward C.M."/>
            <person name="Onetto C.A."/>
            <person name="Borneman A.R."/>
        </authorList>
    </citation>
    <scope>NUCLEOTIDE SEQUENCE [LARGE SCALE GENOMIC DNA]</scope>
    <source>
        <strain evidence="7">AWRI1</strain>
        <tissue evidence="7">Single Adult Female</tissue>
    </source>
</reference>